<accession>A0ABQ7U917</accession>
<sequence>MMCFMMPLGTNHTMSPPCALSMYKVVTVLKENLELLAPKFVGNGKEKFSKQIIEVIDEEKKIITFKEFEGDIVNEYENWKLSLHVDEEGEKDLVSWTMEYERPNENVPELTNLLQFLIDMTKSIDDHHANKPN</sequence>
<name>A0ABQ7U917_SOLTU</name>
<comment type="caution">
    <text evidence="2">The sequence shown here is derived from an EMBL/GenBank/DDBJ whole genome shotgun (WGS) entry which is preliminary data.</text>
</comment>
<dbReference type="SMART" id="SM01037">
    <property type="entry name" value="Bet_v_1"/>
    <property type="match status" value="1"/>
</dbReference>
<dbReference type="SUPFAM" id="SSF55961">
    <property type="entry name" value="Bet v1-like"/>
    <property type="match status" value="1"/>
</dbReference>
<dbReference type="PANTHER" id="PTHR31907">
    <property type="entry name" value="MLP-LIKE PROTEIN 423"/>
    <property type="match status" value="1"/>
</dbReference>
<dbReference type="Proteomes" id="UP000826656">
    <property type="component" value="Unassembled WGS sequence"/>
</dbReference>
<dbReference type="InterPro" id="IPR023393">
    <property type="entry name" value="START-like_dom_sf"/>
</dbReference>
<feature type="domain" description="Bet v I/Major latex protein" evidence="1">
    <location>
        <begin position="19"/>
        <end position="131"/>
    </location>
</feature>
<evidence type="ECO:0000313" key="2">
    <source>
        <dbReference type="EMBL" id="KAH0742831.1"/>
    </source>
</evidence>
<protein>
    <recommendedName>
        <fullName evidence="1">Bet v I/Major latex protein domain-containing protein</fullName>
    </recommendedName>
</protein>
<organism evidence="2 3">
    <name type="scientific">Solanum tuberosum</name>
    <name type="common">Potato</name>
    <dbReference type="NCBI Taxonomy" id="4113"/>
    <lineage>
        <taxon>Eukaryota</taxon>
        <taxon>Viridiplantae</taxon>
        <taxon>Streptophyta</taxon>
        <taxon>Embryophyta</taxon>
        <taxon>Tracheophyta</taxon>
        <taxon>Spermatophyta</taxon>
        <taxon>Magnoliopsida</taxon>
        <taxon>eudicotyledons</taxon>
        <taxon>Gunneridae</taxon>
        <taxon>Pentapetalae</taxon>
        <taxon>asterids</taxon>
        <taxon>lamiids</taxon>
        <taxon>Solanales</taxon>
        <taxon>Solanaceae</taxon>
        <taxon>Solanoideae</taxon>
        <taxon>Solaneae</taxon>
        <taxon>Solanum</taxon>
    </lineage>
</organism>
<evidence type="ECO:0000313" key="3">
    <source>
        <dbReference type="Proteomes" id="UP000826656"/>
    </source>
</evidence>
<keyword evidence="3" id="KW-1185">Reference proteome</keyword>
<reference evidence="2 3" key="1">
    <citation type="journal article" date="2021" name="bioRxiv">
        <title>Chromosome-scale and haplotype-resolved genome assembly of a tetraploid potato cultivar.</title>
        <authorList>
            <person name="Sun H."/>
            <person name="Jiao W.-B."/>
            <person name="Krause K."/>
            <person name="Campoy J.A."/>
            <person name="Goel M."/>
            <person name="Folz-Donahue K."/>
            <person name="Kukat C."/>
            <person name="Huettel B."/>
            <person name="Schneeberger K."/>
        </authorList>
    </citation>
    <scope>NUCLEOTIDE SEQUENCE [LARGE SCALE GENOMIC DNA]</scope>
    <source>
        <strain evidence="2">SolTubOtavaFocal</strain>
        <tissue evidence="2">Leaves</tissue>
    </source>
</reference>
<dbReference type="Gene3D" id="3.30.530.20">
    <property type="match status" value="1"/>
</dbReference>
<dbReference type="EMBL" id="JAIVGD010000023">
    <property type="protein sequence ID" value="KAH0742831.1"/>
    <property type="molecule type" value="Genomic_DNA"/>
</dbReference>
<dbReference type="InterPro" id="IPR051761">
    <property type="entry name" value="MLP-like_ligand-binding"/>
</dbReference>
<evidence type="ECO:0000259" key="1">
    <source>
        <dbReference type="SMART" id="SM01037"/>
    </source>
</evidence>
<dbReference type="InterPro" id="IPR000916">
    <property type="entry name" value="Bet_v_I/MLP"/>
</dbReference>
<proteinExistence type="predicted"/>
<gene>
    <name evidence="2" type="ORF">KY290_030824</name>
</gene>
<dbReference type="Pfam" id="PF00407">
    <property type="entry name" value="Bet_v_1"/>
    <property type="match status" value="1"/>
</dbReference>